<keyword evidence="3" id="KW-1185">Reference proteome</keyword>
<dbReference type="CDD" id="cd02440">
    <property type="entry name" value="AdoMet_MTases"/>
    <property type="match status" value="1"/>
</dbReference>
<gene>
    <name evidence="2" type="ORF">CRP01_25545</name>
</gene>
<dbReference type="Proteomes" id="UP000223913">
    <property type="component" value="Unassembled WGS sequence"/>
</dbReference>
<dbReference type="AlphaFoldDB" id="A0A2D0N5G2"/>
<name>A0A2D0N5G2_FLAN2</name>
<dbReference type="Pfam" id="PF13847">
    <property type="entry name" value="Methyltransf_31"/>
    <property type="match status" value="1"/>
</dbReference>
<feature type="domain" description="Methyltransferase" evidence="1">
    <location>
        <begin position="35"/>
        <end position="143"/>
    </location>
</feature>
<dbReference type="SUPFAM" id="SSF53335">
    <property type="entry name" value="S-adenosyl-L-methionine-dependent methyltransferases"/>
    <property type="match status" value="1"/>
</dbReference>
<proteinExistence type="predicted"/>
<dbReference type="EMBL" id="PDUD01000030">
    <property type="protein sequence ID" value="PHN03626.1"/>
    <property type="molecule type" value="Genomic_DNA"/>
</dbReference>
<organism evidence="2 3">
    <name type="scientific">Flavilitoribacter nigricans (strain ATCC 23147 / DSM 23189 / NBRC 102662 / NCIMB 1420 / SS-2)</name>
    <name type="common">Lewinella nigricans</name>
    <dbReference type="NCBI Taxonomy" id="1122177"/>
    <lineage>
        <taxon>Bacteria</taxon>
        <taxon>Pseudomonadati</taxon>
        <taxon>Bacteroidota</taxon>
        <taxon>Saprospiria</taxon>
        <taxon>Saprospirales</taxon>
        <taxon>Lewinellaceae</taxon>
        <taxon>Flavilitoribacter</taxon>
    </lineage>
</organism>
<dbReference type="OrthoDB" id="9789123at2"/>
<protein>
    <recommendedName>
        <fullName evidence="1">Methyltransferase domain-containing protein</fullName>
    </recommendedName>
</protein>
<evidence type="ECO:0000259" key="1">
    <source>
        <dbReference type="Pfam" id="PF13847"/>
    </source>
</evidence>
<evidence type="ECO:0000313" key="3">
    <source>
        <dbReference type="Proteomes" id="UP000223913"/>
    </source>
</evidence>
<accession>A0A2D0N5G2</accession>
<dbReference type="InterPro" id="IPR029063">
    <property type="entry name" value="SAM-dependent_MTases_sf"/>
</dbReference>
<reference evidence="2 3" key="1">
    <citation type="submission" date="2017-10" db="EMBL/GenBank/DDBJ databases">
        <title>The draft genome sequence of Lewinella nigricans NBRC 102662.</title>
        <authorList>
            <person name="Wang K."/>
        </authorList>
    </citation>
    <scope>NUCLEOTIDE SEQUENCE [LARGE SCALE GENOMIC DNA]</scope>
    <source>
        <strain evidence="2 3">NBRC 102662</strain>
    </source>
</reference>
<comment type="caution">
    <text evidence="2">The sequence shown here is derived from an EMBL/GenBank/DDBJ whole genome shotgun (WGS) entry which is preliminary data.</text>
</comment>
<dbReference type="RefSeq" id="WP_099152953.1">
    <property type="nucleotide sequence ID" value="NZ_PDUD01000030.1"/>
</dbReference>
<sequence>MKSNKHIERDGKETSRIFNNRTLDSDYRHLKSILQPGMRILDVGCGTGALSSEMALMVGDRGRVTGIDNTEKFIESGRDTYGSVTNLELVHADLFEYTTDTRFDLITSARTLQWLSDPKRALLKMKHLLRPNGRLSILDYNHEAIEWVPEPPQSMRQFYTSFLRWRADAGMNNRIADDLPDLLRAAGFSSVELHNSDEHYHRERPDFSAKVGIWSKVAGSTQMVEEAYIDDATRLQAISDYDQWVADRAVSMTMKLNEVRGIKTTDSIAIDADTPFSSLARSRGIASWDELVHCVRNLSYGRNETRGDLSLVLREGRGTCSSKHALLKKIADENQLEDVQLILGMYRMNAVNTPGIGTALDDYPLDFIPEAHCYLQVRGERLDATGPNSEFARIGADVISEREIQPEEVSDFKVRFHQDFIKAWLQEGDTGMSFDEVWSVREQCIQNLAQKRR</sequence>
<dbReference type="Gene3D" id="3.40.50.150">
    <property type="entry name" value="Vaccinia Virus protein VP39"/>
    <property type="match status" value="1"/>
</dbReference>
<evidence type="ECO:0000313" key="2">
    <source>
        <dbReference type="EMBL" id="PHN03626.1"/>
    </source>
</evidence>
<dbReference type="PANTHER" id="PTHR43861">
    <property type="entry name" value="TRANS-ACONITATE 2-METHYLTRANSFERASE-RELATED"/>
    <property type="match status" value="1"/>
</dbReference>
<dbReference type="InterPro" id="IPR025714">
    <property type="entry name" value="Methyltranfer_dom"/>
</dbReference>